<evidence type="ECO:0000313" key="1">
    <source>
        <dbReference type="EMBL" id="EQM95243.1"/>
    </source>
</evidence>
<evidence type="ECO:0000313" key="2">
    <source>
        <dbReference type="Proteomes" id="UP000003973"/>
    </source>
</evidence>
<accession>T5LUS4</accession>
<dbReference type="Proteomes" id="UP000003973">
    <property type="component" value="Unassembled WGS sequence"/>
</dbReference>
<gene>
    <name evidence="1" type="ORF">OFAG_02201</name>
</gene>
<dbReference type="AlphaFoldDB" id="T5LUS4"/>
<comment type="caution">
    <text evidence="1">The sequence shown here is derived from an EMBL/GenBank/DDBJ whole genome shotgun (WGS) entry which is preliminary data.</text>
</comment>
<keyword evidence="2" id="KW-1185">Reference proteome</keyword>
<organism evidence="1 2">
    <name type="scientific">Oxalobacter paraformigenes</name>
    <dbReference type="NCBI Taxonomy" id="556268"/>
    <lineage>
        <taxon>Bacteria</taxon>
        <taxon>Pseudomonadati</taxon>
        <taxon>Pseudomonadota</taxon>
        <taxon>Betaproteobacteria</taxon>
        <taxon>Burkholderiales</taxon>
        <taxon>Oxalobacteraceae</taxon>
        <taxon>Oxalobacter</taxon>
    </lineage>
</organism>
<dbReference type="HOGENOM" id="CLU_1757001_0_0_4"/>
<sequence length="148" mass="16733">MNGGAMPLDGGRVRRGVFQCRAARDASSRPGDRRRFARPEKNRRFVAECGGRGHIGGIWRGIRRAFARREPDSAVLPPFWRFAGAPEKRGLNAGCCRDSQRAVARRRGRHGSGVSDRSRPVFRGKRRPESRFVRLFLGKACYGFRNYS</sequence>
<protein>
    <submittedName>
        <fullName evidence="1">Uncharacterized protein</fullName>
    </submittedName>
</protein>
<proteinExistence type="predicted"/>
<reference evidence="1" key="1">
    <citation type="submission" date="2011-10" db="EMBL/GenBank/DDBJ databases">
        <title>The Genome Sequence of Oxalobacter formigenes HOxBLS.</title>
        <authorList>
            <consortium name="The Broad Institute Genome Sequencing Platform"/>
            <person name="Earl A."/>
            <person name="Ward D."/>
            <person name="Feldgarden M."/>
            <person name="Gevers D."/>
            <person name="Allison M.J."/>
            <person name="Humphrey S."/>
            <person name="Young S.K."/>
            <person name="Zeng Q."/>
            <person name="Gargeya S."/>
            <person name="Fitzgerald M."/>
            <person name="Haas B."/>
            <person name="Abouelleil A."/>
            <person name="Alvarado L."/>
            <person name="Arachchi H.M."/>
            <person name="Berlin A."/>
            <person name="Brown A."/>
            <person name="Chapman S.B."/>
            <person name="Chen Z."/>
            <person name="Dunbar C."/>
            <person name="Freedman E."/>
            <person name="Gearin G."/>
            <person name="Goldberg J."/>
            <person name="Griggs A."/>
            <person name="Gujja S."/>
            <person name="Heiman D."/>
            <person name="Howarth C."/>
            <person name="Larson L."/>
            <person name="Lui A."/>
            <person name="MacDonald P.J.P."/>
            <person name="Montmayeur A."/>
            <person name="Murphy C."/>
            <person name="Neiman D."/>
            <person name="Pearson M."/>
            <person name="Priest M."/>
            <person name="Roberts A."/>
            <person name="Saif S."/>
            <person name="Shea T."/>
            <person name="Shenoy N."/>
            <person name="Sisk P."/>
            <person name="Stolte C."/>
            <person name="Sykes S."/>
            <person name="Wortman J."/>
            <person name="Nusbaum C."/>
            <person name="Birren B."/>
        </authorList>
    </citation>
    <scope>NUCLEOTIDE SEQUENCE [LARGE SCALE GENOMIC DNA]</scope>
    <source>
        <strain evidence="1">HOxBLS</strain>
    </source>
</reference>
<dbReference type="EMBL" id="ACDP02000015">
    <property type="protein sequence ID" value="EQM95243.1"/>
    <property type="molecule type" value="Genomic_DNA"/>
</dbReference>
<name>T5LUS4_9BURK</name>